<gene>
    <name evidence="6" type="primary">EML1_1</name>
    <name evidence="6" type="ORF">PHYPSEUDO_013443</name>
</gene>
<dbReference type="PANTHER" id="PTHR13720:SF33">
    <property type="entry name" value="HELP DOMAIN-CONTAINING PROTEIN"/>
    <property type="match status" value="1"/>
</dbReference>
<sequence length="2601" mass="279955">MGAANGTQFRLVDADVELRRETRDFARWTLADVEALHRRFQKTFGFAITASQFESLLLLKAPESVGVDEVFEVLDANRDGRVDGLELLAALACVCRATFEDKARFAFDLFDFNHNGSLSLAELALLMKSVLIGMALLTGGGPESSALPSSQCAQGATSSMEAMMLCLGLAENAFAHVDKATSVLGFEDFIAWARSNREFMLQVERFRLIAEKAVGFEDALSLPDGSDDDSDLEVEDLGTSGKHQDAGVELQPGTDGKRTEIPPPWMIEPNSQPVSRVNASACTKNGMPPPANLQLEWVYGTNGPSARNACRLLATGEAVYFVGSYVVLYSSERHEQRYYRGHKRAIGCLDVNAGGEIVATGDACSASTTSNKAGAEIHVWNARTLHCLAVLRNFHPAGVAHVSFPAAASAATATLRQTQALSLGERSGAGGNSSAVLSSNLMKKKPKETEALLASIGSEDGASMALWNWQKEAVMASGRSHPAASGRRARTRGSGKRPLALALNEDGDEIVVVGAHFVVFHHVGGRFFKHKKPHWHGTVDPPLHTVPVVLSAVYYGIQTAVVGTARGELLLFERHSLTRRVQAHDPQTSVNVCLLSCQSMVLFSAGKDGQIKQWDSTLLPIGQSLDLHAVLPASASSHLKPESTLEGDDFRICSLDYDAQRKRFLVATRTGNIFEIDDEVAPSRSATSTGSSSNAFRWNIVASGHSGQPTRSIATASTVGGCFASCGVGERFVKLWSLRRRALVQHLRFPGATAAPSALEFSSDGERLAVGSEDGTVMLARRAGAASSGVMTIETAMKNTSSAVVAMRFGPLKTEPLLAVARDNGLVYLYRLELGGRRCSRYMLLKPQASDSPTGNASEIAPAHALDFSVDGAHLRTQHGNSMLYVWDLRQRAGTRVTSITTLRSVQWHTHRTSIGWDVGGLLRSSQGSECDDCVVGNTTRGLTLLLDGDGDINLAPFPCPPPTSAADDSSDHCWLSRKVPHAHLARQVSLFESPSSHPPVHGDFALRGSMVITSSQFDPAICQWRVEKELADVQPRSACRYDPALRKRLHALGLKDVYFDAGRADDEEEDTSTDSKTQRIVPRKAGADVSRAVVVRPPSDSSSQRSEAPDLALTLCYVFGFNHRAMSVNQSLACLGNGSYVYGSGPLLVVRHLHSFGTRQRIVASGLEHSVSCLVKHPSEPILAVGSRRDGRVVLLRTEKAPASSLSSDASFQQVGTLKASLISTNDKQTLIAVDFCDSNDSNSRNVQSDLAAVIWKKARSHVHTLVFYAWKRQLLLAHAPMTRMPVLFGKFAGSSDTGVYFVSGGVDHVTFWHLNPATGHVRAQQGVFGRHALVQTMMCAVHVAPFVVTGGEDGSVVLWESGVAAHSIQPSSTSRHSSGGDGVVALEHLQAPQVVLGALRNGSLVVWKYAVARSPTRESRAPGGRIQASTFLQLTRVMAVYDATTPALTSTLSPLFNNSPTLNYSPPSGETYVQGMSLLDDAAAAAVVLSNGEVLSVDLESIIEDSLTRNQTTSVTAEVGEKPRVLLSFSSEVNDVALHPRDLRWASASADGHVNVWNLHTNLLLQQQALPSAPRSLAWSASGEHLAVSLVNGTVAILNGATLDPLLQFTCGDTDAASTGQTRSIIFPKWCSIVKYSPYHSQVTANASRNWLALGCRDFNVYVYAWEHTGTEDSSPVYSLQHTFVGHTAPVEALDFSLDGEFLQSATSSNDRQLLRWALQKEATPKENSDPARDTAPGWALLDDAWASWTPTFAGPVEGLAECCGVGKTTSLARINSEDTTSKDSDGSPTVKKWSSPLPTMVVGLDDGHLMLSWYPLTRGDVTTSVFSAGSDRSSDPAVVTKEYMGCFSRGSLIRRVGFSFANAFLVALARNSSGSTQVAVWKTDFDDELRLRQRFAMKSAVSLEIGPRSYVSPIDQTLLDECIQAQQHKEPTLRTVQRRQEPEEDGDEAVETETSLGSRGSDEDAYLEFIYGLNSGATGSRNVFYADDAWEIVYAAGACGVVYNTKTQTQLLNYNAESGRHSVISALAVHPKGDLVASGECLVTAPCVSQAQQAPEIVIWDANSGSTVVRVATKHRPGVLLLEFSPDGHRLASIGMESDHTLAIYAISGGESEGGRLRATLLVTCKTSTRRVWGLSFGEDGELVTCGDQHILFWLQGATSTGRDGDDETRRPTGLKTGVLTSHKECDPQATLLQIAHMSGRARVVVSSQADGSLYVWKDRVCVIVRRDAHGDAPIPALAVDRKQSLLYSAGADSRICAWNAQLELVRVVADVAQLNMNSLGSLPLTSTAIQSLAVRDGHVLFTTAGSEVCELVEAGSSQQKSQGPADKHWRLHVYIRGHANGQLCGLAVHPSKRAQFASAGDDGVVRLWDAATRSLLAFHRWESASEIATGAAGSDELRALAFSADGKHLAVGTGDGVVRVLTAALDAVVTQWRCGHDRQQGYAVVSLQYSLDGKFLAVACQDGAAHVYSAASYRKSTMLRGSTHGADTVRLDFARDQPVLRAQCNGQCARFWELGTWRALAPEQVRDAHWASRRRPSLLSGTTQSEDFDGAARAVDGHATPVASWAVTKNELFLLSTGGNDRVVCQFRLPTSSGVIM</sequence>
<feature type="region of interest" description="Disordered" evidence="4">
    <location>
        <begin position="1065"/>
        <end position="1086"/>
    </location>
</feature>
<dbReference type="InterPro" id="IPR055439">
    <property type="entry name" value="Beta-prop_EML_1st"/>
</dbReference>
<dbReference type="InterPro" id="IPR050630">
    <property type="entry name" value="WD_repeat_EMAP"/>
</dbReference>
<feature type="region of interest" description="Disordered" evidence="4">
    <location>
        <begin position="220"/>
        <end position="257"/>
    </location>
</feature>
<feature type="region of interest" description="Disordered" evidence="4">
    <location>
        <begin position="477"/>
        <end position="496"/>
    </location>
</feature>
<dbReference type="GO" id="GO:0005509">
    <property type="term" value="F:calcium ion binding"/>
    <property type="evidence" value="ECO:0007669"/>
    <property type="project" value="InterPro"/>
</dbReference>
<feature type="compositionally biased region" description="Acidic residues" evidence="4">
    <location>
        <begin position="1945"/>
        <end position="1954"/>
    </location>
</feature>
<dbReference type="PROSITE" id="PS00018">
    <property type="entry name" value="EF_HAND_1"/>
    <property type="match status" value="2"/>
</dbReference>
<organism evidence="6 7">
    <name type="scientific">Phytophthora pseudosyringae</name>
    <dbReference type="NCBI Taxonomy" id="221518"/>
    <lineage>
        <taxon>Eukaryota</taxon>
        <taxon>Sar</taxon>
        <taxon>Stramenopiles</taxon>
        <taxon>Oomycota</taxon>
        <taxon>Peronosporomycetes</taxon>
        <taxon>Peronosporales</taxon>
        <taxon>Peronosporaceae</taxon>
        <taxon>Phytophthora</taxon>
    </lineage>
</organism>
<dbReference type="EMBL" id="JAGDFM010000007">
    <property type="protein sequence ID" value="KAG7392955.1"/>
    <property type="molecule type" value="Genomic_DNA"/>
</dbReference>
<feature type="repeat" description="WD" evidence="3">
    <location>
        <begin position="1528"/>
        <end position="1569"/>
    </location>
</feature>
<protein>
    <submittedName>
        <fullName evidence="6">Echinoderm microtubule-associated protein-like 1</fullName>
    </submittedName>
</protein>
<dbReference type="InterPro" id="IPR002048">
    <property type="entry name" value="EF_hand_dom"/>
</dbReference>
<evidence type="ECO:0000256" key="3">
    <source>
        <dbReference type="PROSITE-ProRule" id="PRU00221"/>
    </source>
</evidence>
<feature type="region of interest" description="Disordered" evidence="4">
    <location>
        <begin position="1933"/>
        <end position="1963"/>
    </location>
</feature>
<name>A0A8T1WI77_9STRA</name>
<proteinExistence type="predicted"/>
<dbReference type="Pfam" id="PF23414">
    <property type="entry name" value="Beta-prop_EML_2"/>
    <property type="match status" value="1"/>
</dbReference>
<dbReference type="InterPro" id="IPR055442">
    <property type="entry name" value="Beta-prop_EML-like_2nd"/>
</dbReference>
<feature type="domain" description="EF-hand" evidence="5">
    <location>
        <begin position="62"/>
        <end position="97"/>
    </location>
</feature>
<feature type="repeat" description="WD" evidence="3">
    <location>
        <begin position="2360"/>
        <end position="2382"/>
    </location>
</feature>
<accession>A0A8T1WI77</accession>
<evidence type="ECO:0000256" key="1">
    <source>
        <dbReference type="ARBA" id="ARBA00022574"/>
    </source>
</evidence>
<reference evidence="6" key="1">
    <citation type="submission" date="2021-02" db="EMBL/GenBank/DDBJ databases">
        <authorList>
            <person name="Palmer J.M."/>
        </authorList>
    </citation>
    <scope>NUCLEOTIDE SEQUENCE</scope>
    <source>
        <strain evidence="6">SCRP734</strain>
    </source>
</reference>
<evidence type="ECO:0000256" key="2">
    <source>
        <dbReference type="ARBA" id="ARBA00022737"/>
    </source>
</evidence>
<dbReference type="OrthoDB" id="47802at2759"/>
<dbReference type="InterPro" id="IPR001680">
    <property type="entry name" value="WD40_rpt"/>
</dbReference>
<dbReference type="Pfam" id="PF23409">
    <property type="entry name" value="Beta-prop_EML"/>
    <property type="match status" value="1"/>
</dbReference>
<feature type="compositionally biased region" description="Acidic residues" evidence="4">
    <location>
        <begin position="225"/>
        <end position="236"/>
    </location>
</feature>
<keyword evidence="7" id="KW-1185">Reference proteome</keyword>
<dbReference type="Pfam" id="PF03451">
    <property type="entry name" value="HELP"/>
    <property type="match status" value="1"/>
</dbReference>
<dbReference type="SMART" id="SM00320">
    <property type="entry name" value="WD40"/>
    <property type="match status" value="19"/>
</dbReference>
<evidence type="ECO:0000313" key="6">
    <source>
        <dbReference type="EMBL" id="KAG7392955.1"/>
    </source>
</evidence>
<keyword evidence="2" id="KW-0677">Repeat</keyword>
<dbReference type="Proteomes" id="UP000694044">
    <property type="component" value="Unassembled WGS sequence"/>
</dbReference>
<feature type="domain" description="EF-hand" evidence="5">
    <location>
        <begin position="98"/>
        <end position="133"/>
    </location>
</feature>
<dbReference type="Pfam" id="PF00400">
    <property type="entry name" value="WD40"/>
    <property type="match status" value="4"/>
</dbReference>
<dbReference type="InterPro" id="IPR005108">
    <property type="entry name" value="HELP"/>
</dbReference>
<dbReference type="PANTHER" id="PTHR13720">
    <property type="entry name" value="WD-40 REPEAT PROTEIN"/>
    <property type="match status" value="1"/>
</dbReference>
<dbReference type="InterPro" id="IPR018247">
    <property type="entry name" value="EF_Hand_1_Ca_BS"/>
</dbReference>
<comment type="caution">
    <text evidence="6">The sequence shown here is derived from an EMBL/GenBank/DDBJ whole genome shotgun (WGS) entry which is preliminary data.</text>
</comment>
<evidence type="ECO:0000313" key="7">
    <source>
        <dbReference type="Proteomes" id="UP000694044"/>
    </source>
</evidence>
<dbReference type="SMART" id="SM00054">
    <property type="entry name" value="EFh"/>
    <property type="match status" value="2"/>
</dbReference>
<keyword evidence="1 3" id="KW-0853">WD repeat</keyword>
<dbReference type="GO" id="GO:0008017">
    <property type="term" value="F:microtubule binding"/>
    <property type="evidence" value="ECO:0007669"/>
    <property type="project" value="TreeGrafter"/>
</dbReference>
<dbReference type="PROSITE" id="PS50082">
    <property type="entry name" value="WD_REPEATS_2"/>
    <property type="match status" value="2"/>
</dbReference>
<dbReference type="PROSITE" id="PS50222">
    <property type="entry name" value="EF_HAND_2"/>
    <property type="match status" value="2"/>
</dbReference>
<evidence type="ECO:0000256" key="4">
    <source>
        <dbReference type="SAM" id="MobiDB-lite"/>
    </source>
</evidence>
<evidence type="ECO:0000259" key="5">
    <source>
        <dbReference type="PROSITE" id="PS50222"/>
    </source>
</evidence>